<dbReference type="AlphaFoldDB" id="A0A2K3D3M7"/>
<dbReference type="ExpressionAtlas" id="A0A2K3D3M7">
    <property type="expression patterns" value="baseline"/>
</dbReference>
<dbReference type="GO" id="GO:0000398">
    <property type="term" value="P:mRNA splicing, via spliceosome"/>
    <property type="evidence" value="ECO:0000318"/>
    <property type="project" value="GO_Central"/>
</dbReference>
<evidence type="ECO:0000256" key="1">
    <source>
        <dbReference type="SAM" id="MobiDB-lite"/>
    </source>
</evidence>
<dbReference type="GO" id="GO:0071011">
    <property type="term" value="C:precatalytic spliceosome"/>
    <property type="evidence" value="ECO:0000318"/>
    <property type="project" value="GO_Central"/>
</dbReference>
<dbReference type="OMA" id="KGEPIGQ"/>
<feature type="domain" description="PSP proline-rich" evidence="2">
    <location>
        <begin position="350"/>
        <end position="403"/>
    </location>
</feature>
<feature type="compositionally biased region" description="Basic and acidic residues" evidence="1">
    <location>
        <begin position="169"/>
        <end position="180"/>
    </location>
</feature>
<proteinExistence type="predicted"/>
<dbReference type="Pfam" id="PF04046">
    <property type="entry name" value="PSP"/>
    <property type="match status" value="1"/>
</dbReference>
<dbReference type="OrthoDB" id="10260794at2759"/>
<dbReference type="GO" id="GO:0005686">
    <property type="term" value="C:U2 snRNP"/>
    <property type="evidence" value="ECO:0000318"/>
    <property type="project" value="GO_Central"/>
</dbReference>
<evidence type="ECO:0000259" key="2">
    <source>
        <dbReference type="SMART" id="SM00581"/>
    </source>
</evidence>
<organism evidence="3 4">
    <name type="scientific">Chlamydomonas reinhardtii</name>
    <name type="common">Chlamydomonas smithii</name>
    <dbReference type="NCBI Taxonomy" id="3055"/>
    <lineage>
        <taxon>Eukaryota</taxon>
        <taxon>Viridiplantae</taxon>
        <taxon>Chlorophyta</taxon>
        <taxon>core chlorophytes</taxon>
        <taxon>Chlorophyceae</taxon>
        <taxon>CS clade</taxon>
        <taxon>Chlamydomonadales</taxon>
        <taxon>Chlamydomonadaceae</taxon>
        <taxon>Chlamydomonas</taxon>
    </lineage>
</organism>
<dbReference type="Proteomes" id="UP000006906">
    <property type="component" value="Chromosome 12"/>
</dbReference>
<feature type="region of interest" description="Disordered" evidence="1">
    <location>
        <begin position="152"/>
        <end position="197"/>
    </location>
</feature>
<dbReference type="GeneID" id="5728547"/>
<evidence type="ECO:0000313" key="3">
    <source>
        <dbReference type="EMBL" id="PNW75142.1"/>
    </source>
</evidence>
<dbReference type="PaxDb" id="3055-EDO96746"/>
<gene>
    <name evidence="3" type="ORF">CHLRE_12g514450v5</name>
</gene>
<dbReference type="EMBL" id="CM008973">
    <property type="protein sequence ID" value="PNW75142.1"/>
    <property type="molecule type" value="Genomic_DNA"/>
</dbReference>
<dbReference type="FunCoup" id="A0A2K3D3M7">
    <property type="interactions" value="2074"/>
</dbReference>
<dbReference type="InterPro" id="IPR007180">
    <property type="entry name" value="DUF382"/>
</dbReference>
<sequence>MAQTEELANGAANGVAQPDNGAAKKLSKAEKEKERRKKKKLNKQQRRQQSEQGGKGGGSAALTSEDGDDEEIVIEYVSAPLDLDSLRGGAGEDGEDSKAAARDEEEDEDTDMRPGLGGLGFKRAEEEAPKPGLVDPYEEFKKVFERFASAEEVTGQVEVKDEDEEDAEDTGRAKEDKKATTSEPGSDDQEGEGVESKLSKKKLKLLNRLKVAELKAVCARPEVVEVWDVTGPDPPLLVFLKAYRNTVPVPRHWSQKRKYLQGKRGLEKPPFKLPDFIEATGIAEMRTAYQAKEDAKKMKQKQRERMAPKMGRMDIDYQVLHDAFFKHQKPPPLTGVGELYYEGKEYEARITHCRPGELSDTLREALGMNERTPPPWLINMQRYGPPPSYPNLKVPGLNAPIPPGCTFGYHPGGWGKPPVDADGNPLYGDVFGEHGDGGESDEEVDKFSRWGAMEEVEEESSEEEEEEEEEQEGGEAGGEADMDEDAMQAGIASGLQSGLVSGLASGIASSLPSGIETPDTFNLRKDAEGPRQLYTVLEQKQVSVGTGGIMGTDHVYVIPGGDKAAAGAAGKNKKPDFLKNVGADVEVTISPEELEGLDEAQVKALYEARVAEMRAGSRREDFSDLVAAKAAQQKRKQAAAADNKAAKKAKGSDNFKF</sequence>
<dbReference type="GO" id="GO:0005684">
    <property type="term" value="C:U2-type spliceosomal complex"/>
    <property type="evidence" value="ECO:0000318"/>
    <property type="project" value="GO_Central"/>
</dbReference>
<dbReference type="KEGG" id="cre:CHLRE_12g514450v5"/>
<dbReference type="InParanoid" id="A0A2K3D3M7"/>
<dbReference type="Pfam" id="PF04037">
    <property type="entry name" value="DUF382"/>
    <property type="match status" value="1"/>
</dbReference>
<accession>A0A2K3D3M7</accession>
<protein>
    <recommendedName>
        <fullName evidence="2">PSP proline-rich domain-containing protein</fullName>
    </recommendedName>
</protein>
<feature type="region of interest" description="Disordered" evidence="1">
    <location>
        <begin position="637"/>
        <end position="657"/>
    </location>
</feature>
<dbReference type="RefSeq" id="XP_042918375.1">
    <property type="nucleotide sequence ID" value="XM_043068280.1"/>
</dbReference>
<reference evidence="3 4" key="1">
    <citation type="journal article" date="2007" name="Science">
        <title>The Chlamydomonas genome reveals the evolution of key animal and plant functions.</title>
        <authorList>
            <person name="Merchant S.S."/>
            <person name="Prochnik S.E."/>
            <person name="Vallon O."/>
            <person name="Harris E.H."/>
            <person name="Karpowicz S.J."/>
            <person name="Witman G.B."/>
            <person name="Terry A."/>
            <person name="Salamov A."/>
            <person name="Fritz-Laylin L.K."/>
            <person name="Marechal-Drouard L."/>
            <person name="Marshall W.F."/>
            <person name="Qu L.H."/>
            <person name="Nelson D.R."/>
            <person name="Sanderfoot A.A."/>
            <person name="Spalding M.H."/>
            <person name="Kapitonov V.V."/>
            <person name="Ren Q."/>
            <person name="Ferris P."/>
            <person name="Lindquist E."/>
            <person name="Shapiro H."/>
            <person name="Lucas S.M."/>
            <person name="Grimwood J."/>
            <person name="Schmutz J."/>
            <person name="Cardol P."/>
            <person name="Cerutti H."/>
            <person name="Chanfreau G."/>
            <person name="Chen C.L."/>
            <person name="Cognat V."/>
            <person name="Croft M.T."/>
            <person name="Dent R."/>
            <person name="Dutcher S."/>
            <person name="Fernandez E."/>
            <person name="Fukuzawa H."/>
            <person name="Gonzalez-Ballester D."/>
            <person name="Gonzalez-Halphen D."/>
            <person name="Hallmann A."/>
            <person name="Hanikenne M."/>
            <person name="Hippler M."/>
            <person name="Inwood W."/>
            <person name="Jabbari K."/>
            <person name="Kalanon M."/>
            <person name="Kuras R."/>
            <person name="Lefebvre P.A."/>
            <person name="Lemaire S.D."/>
            <person name="Lobanov A.V."/>
            <person name="Lohr M."/>
            <person name="Manuell A."/>
            <person name="Meier I."/>
            <person name="Mets L."/>
            <person name="Mittag M."/>
            <person name="Mittelmeier T."/>
            <person name="Moroney J.V."/>
            <person name="Moseley J."/>
            <person name="Napoli C."/>
            <person name="Nedelcu A.M."/>
            <person name="Niyogi K."/>
            <person name="Novoselov S.V."/>
            <person name="Paulsen I.T."/>
            <person name="Pazour G."/>
            <person name="Purton S."/>
            <person name="Ral J.P."/>
            <person name="Riano-Pachon D.M."/>
            <person name="Riekhof W."/>
            <person name="Rymarquis L."/>
            <person name="Schroda M."/>
            <person name="Stern D."/>
            <person name="Umen J."/>
            <person name="Willows R."/>
            <person name="Wilson N."/>
            <person name="Zimmer S.L."/>
            <person name="Allmer J."/>
            <person name="Balk J."/>
            <person name="Bisova K."/>
            <person name="Chen C.J."/>
            <person name="Elias M."/>
            <person name="Gendler K."/>
            <person name="Hauser C."/>
            <person name="Lamb M.R."/>
            <person name="Ledford H."/>
            <person name="Long J.C."/>
            <person name="Minagawa J."/>
            <person name="Page M.D."/>
            <person name="Pan J."/>
            <person name="Pootakham W."/>
            <person name="Roje S."/>
            <person name="Rose A."/>
            <person name="Stahlberg E."/>
            <person name="Terauchi A.M."/>
            <person name="Yang P."/>
            <person name="Ball S."/>
            <person name="Bowler C."/>
            <person name="Dieckmann C.L."/>
            <person name="Gladyshev V.N."/>
            <person name="Green P."/>
            <person name="Jorgensen R."/>
            <person name="Mayfield S."/>
            <person name="Mueller-Roeber B."/>
            <person name="Rajamani S."/>
            <person name="Sayre R.T."/>
            <person name="Brokstein P."/>
            <person name="Dubchak I."/>
            <person name="Goodstein D."/>
            <person name="Hornick L."/>
            <person name="Huang Y.W."/>
            <person name="Jhaveri J."/>
            <person name="Luo Y."/>
            <person name="Martinez D."/>
            <person name="Ngau W.C."/>
            <person name="Otillar B."/>
            <person name="Poliakov A."/>
            <person name="Porter A."/>
            <person name="Szajkowski L."/>
            <person name="Werner G."/>
            <person name="Zhou K."/>
            <person name="Grigoriev I.V."/>
            <person name="Rokhsar D.S."/>
            <person name="Grossman A.R."/>
        </authorList>
    </citation>
    <scope>NUCLEOTIDE SEQUENCE [LARGE SCALE GENOMIC DNA]</scope>
    <source>
        <strain evidence="4">CC-503</strain>
    </source>
</reference>
<keyword evidence="4" id="KW-1185">Reference proteome</keyword>
<dbReference type="Gramene" id="PNW75142">
    <property type="protein sequence ID" value="PNW75142"/>
    <property type="gene ID" value="CHLRE_12g514450v5"/>
</dbReference>
<dbReference type="InterPro" id="IPR052584">
    <property type="entry name" value="U2_snRNP_Complex_Component"/>
</dbReference>
<dbReference type="STRING" id="3055.A0A2K3D3M7"/>
<feature type="compositionally biased region" description="Acidic residues" evidence="1">
    <location>
        <begin position="454"/>
        <end position="480"/>
    </location>
</feature>
<evidence type="ECO:0000313" key="4">
    <source>
        <dbReference type="Proteomes" id="UP000006906"/>
    </source>
</evidence>
<dbReference type="GO" id="GO:0071013">
    <property type="term" value="C:catalytic step 2 spliceosome"/>
    <property type="evidence" value="ECO:0000318"/>
    <property type="project" value="GO_Central"/>
</dbReference>
<feature type="region of interest" description="Disordered" evidence="1">
    <location>
        <begin position="453"/>
        <end position="480"/>
    </location>
</feature>
<name>A0A2K3D3M7_CHLRE</name>
<dbReference type="PANTHER" id="PTHR12785:SF6">
    <property type="entry name" value="SPLICING FACTOR 3B SUBUNIT 2"/>
    <property type="match status" value="1"/>
</dbReference>
<dbReference type="InterPro" id="IPR006568">
    <property type="entry name" value="PSP_pro-rich"/>
</dbReference>
<feature type="region of interest" description="Disordered" evidence="1">
    <location>
        <begin position="1"/>
        <end position="135"/>
    </location>
</feature>
<dbReference type="PANTHER" id="PTHR12785">
    <property type="entry name" value="SPLICING FACTOR 3B"/>
    <property type="match status" value="1"/>
</dbReference>
<feature type="compositionally biased region" description="Basic residues" evidence="1">
    <location>
        <begin position="34"/>
        <end position="46"/>
    </location>
</feature>
<dbReference type="SMART" id="SM00581">
    <property type="entry name" value="PSP"/>
    <property type="match status" value="1"/>
</dbReference>